<dbReference type="HOGENOM" id="CLU_2357993_0_0_9"/>
<dbReference type="AlphaFoldDB" id="E6UJV5"/>
<keyword evidence="1" id="KW-0614">Plasmid</keyword>
<protein>
    <submittedName>
        <fullName evidence="1">Uncharacterized protein</fullName>
    </submittedName>
</protein>
<evidence type="ECO:0000313" key="1">
    <source>
        <dbReference type="EMBL" id="ADU23951.1"/>
    </source>
</evidence>
<dbReference type="EMBL" id="CP002404">
    <property type="protein sequence ID" value="ADU23951.1"/>
    <property type="molecule type" value="Genomic_DNA"/>
</dbReference>
<sequence length="96" mass="10899">MTLAKALDMYANYYKECESDGKIPASFYDWLSINLMVINDNGLLVSYGYNDPDEFYTTISDGLMDHDINGLNQDKLYDIAIECLDNSITKSHGRGR</sequence>
<dbReference type="Proteomes" id="UP000006919">
    <property type="component" value="Plasmid pRUMAL01"/>
</dbReference>
<organism evidence="1 2">
    <name type="scientific">Ruminococcus albus (strain ATCC 27210 / DSM 20455 / JCM 14654 / NCDO 2250 / 7)</name>
    <dbReference type="NCBI Taxonomy" id="697329"/>
    <lineage>
        <taxon>Bacteria</taxon>
        <taxon>Bacillati</taxon>
        <taxon>Bacillota</taxon>
        <taxon>Clostridia</taxon>
        <taxon>Eubacteriales</taxon>
        <taxon>Oscillospiraceae</taxon>
        <taxon>Ruminococcus</taxon>
    </lineage>
</organism>
<geneLocation type="plasmid" evidence="1 2">
    <name>pRUMAL01</name>
</geneLocation>
<accession>E6UJV5</accession>
<gene>
    <name evidence="1" type="ordered locus">Rumal_3506</name>
</gene>
<dbReference type="KEGG" id="ral:Rumal_3506"/>
<proteinExistence type="predicted"/>
<dbReference type="RefSeq" id="WP_013483500.1">
    <property type="nucleotide sequence ID" value="NC_014824.1"/>
</dbReference>
<evidence type="ECO:0000313" key="2">
    <source>
        <dbReference type="Proteomes" id="UP000006919"/>
    </source>
</evidence>
<name>E6UJV5_RUMA7</name>
<reference evidence="2" key="1">
    <citation type="journal article" date="2011" name="J. Bacteriol.">
        <title>Complete genome of the cellulolytic ruminal bacterium Ruminococcus albus 7.</title>
        <authorList>
            <person name="Suen G."/>
            <person name="Stevenson D.M."/>
            <person name="Bruce D.C."/>
            <person name="Chertkov O."/>
            <person name="Copeland A."/>
            <person name="Cheng J.F."/>
            <person name="Detter C."/>
            <person name="Detter J.C."/>
            <person name="Goodwin L.A."/>
            <person name="Han C.S."/>
            <person name="Hauser L.J."/>
            <person name="Ivanova N.N."/>
            <person name="Kyrpides N.C."/>
            <person name="Land M.L."/>
            <person name="Lapidus A."/>
            <person name="Lucas S."/>
            <person name="Ovchinnikova G."/>
            <person name="Pitluck S."/>
            <person name="Tapia R."/>
            <person name="Woyke T."/>
            <person name="Boyum J."/>
            <person name="Mead D."/>
            <person name="Weimer P.J."/>
        </authorList>
    </citation>
    <scope>NUCLEOTIDE SEQUENCE [LARGE SCALE GENOMIC DNA]</scope>
    <source>
        <strain evidence="2">ATCC 27210 / DSM 20455 / JCM 14654 / NCDO 2250 / 7</strain>
        <plasmid evidence="2">pRUMAL01</plasmid>
    </source>
</reference>